<dbReference type="Gene3D" id="1.10.10.10">
    <property type="entry name" value="Winged helix-like DNA-binding domain superfamily/Winged helix DNA-binding domain"/>
    <property type="match status" value="1"/>
</dbReference>
<feature type="active site" evidence="1">
    <location>
        <position position="214"/>
    </location>
</feature>
<feature type="binding site" evidence="2">
    <location>
        <begin position="218"/>
        <end position="225"/>
    </location>
    <ligand>
        <name>ATP</name>
        <dbReference type="ChEBI" id="CHEBI:30616"/>
    </ligand>
</feature>
<evidence type="ECO:0000256" key="2">
    <source>
        <dbReference type="PIRSR" id="PIRSR640198-2"/>
    </source>
</evidence>
<dbReference type="SUPFAM" id="SSF140931">
    <property type="entry name" value="Fic-like"/>
    <property type="match status" value="1"/>
</dbReference>
<dbReference type="EMBL" id="PCVO01000016">
    <property type="protein sequence ID" value="PIQ75477.1"/>
    <property type="molecule type" value="Genomic_DNA"/>
</dbReference>
<accession>A0A2H0KTQ1</accession>
<dbReference type="PANTHER" id="PTHR13504">
    <property type="entry name" value="FIDO DOMAIN-CONTAINING PROTEIN DDB_G0283145"/>
    <property type="match status" value="1"/>
</dbReference>
<dbReference type="PROSITE" id="PS51459">
    <property type="entry name" value="FIDO"/>
    <property type="match status" value="1"/>
</dbReference>
<comment type="caution">
    <text evidence="4">The sequence shown here is derived from an EMBL/GenBank/DDBJ whole genome shotgun (WGS) entry which is preliminary data.</text>
</comment>
<evidence type="ECO:0000256" key="1">
    <source>
        <dbReference type="PIRSR" id="PIRSR640198-1"/>
    </source>
</evidence>
<dbReference type="GO" id="GO:0005524">
    <property type="term" value="F:ATP binding"/>
    <property type="evidence" value="ECO:0007669"/>
    <property type="project" value="UniProtKB-KW"/>
</dbReference>
<evidence type="ECO:0000313" key="4">
    <source>
        <dbReference type="EMBL" id="PIQ75477.1"/>
    </source>
</evidence>
<dbReference type="Gene3D" id="1.10.3290.10">
    <property type="entry name" value="Fido-like domain"/>
    <property type="match status" value="1"/>
</dbReference>
<dbReference type="AlphaFoldDB" id="A0A2H0KTQ1"/>
<keyword evidence="2" id="KW-0067">ATP-binding</keyword>
<dbReference type="InterPro" id="IPR003812">
    <property type="entry name" value="Fido"/>
</dbReference>
<sequence>MTMTKNNRLDRRLRQIPAEIWSKITKIDELKGQWVAGARLSPQILSRLKRSVLITSTGASTRIEGAKLSDEDVEKLMRGIDIQKFADRDKQEAKGYFELLENVFDSCLSAKASASAEKSLKFSENTIKHFHKELLKYVKKDELHRGDYKKEDNKVHMINAAGESVGVLFDTTPAYLTPKEMQELVEWTGRTLAEKKYHPLLIVANFLVEFLQIHPFKDGNGRLSRVLTNLLLLKEGYEYMPYISHEKLVEDNKPEYYVALRKSQKTFLPAGASAKEGKTKRENIIPWLDFFLTIFLKQSEMAIDLLSKENIERLLTQKQLAVWDYLQKADRATPREISEKTKVAYPTVRQALDKLLRLKKIERIGQGRSTSYRKL</sequence>
<dbReference type="Pfam" id="PF02661">
    <property type="entry name" value="Fic"/>
    <property type="match status" value="1"/>
</dbReference>
<dbReference type="InterPro" id="IPR036597">
    <property type="entry name" value="Fido-like_dom_sf"/>
</dbReference>
<reference evidence="4 5" key="1">
    <citation type="submission" date="2017-09" db="EMBL/GenBank/DDBJ databases">
        <title>Depth-based differentiation of microbial function through sediment-hosted aquifers and enrichment of novel symbionts in the deep terrestrial subsurface.</title>
        <authorList>
            <person name="Probst A.J."/>
            <person name="Ladd B."/>
            <person name="Jarett J.K."/>
            <person name="Geller-Mcgrath D.E."/>
            <person name="Sieber C.M."/>
            <person name="Emerson J.B."/>
            <person name="Anantharaman K."/>
            <person name="Thomas B.C."/>
            <person name="Malmstrom R."/>
            <person name="Stieglmeier M."/>
            <person name="Klingl A."/>
            <person name="Woyke T."/>
            <person name="Ryan C.M."/>
            <person name="Banfield J.F."/>
        </authorList>
    </citation>
    <scope>NUCLEOTIDE SEQUENCE [LARGE SCALE GENOMIC DNA]</scope>
    <source>
        <strain evidence="4">CG11_big_fil_rev_8_21_14_0_20_40_15</strain>
    </source>
</reference>
<proteinExistence type="predicted"/>
<dbReference type="InterPro" id="IPR040198">
    <property type="entry name" value="Fido_containing"/>
</dbReference>
<organism evidence="4 5">
    <name type="scientific">Candidatus Portnoybacteria bacterium CG11_big_fil_rev_8_21_14_0_20_40_15</name>
    <dbReference type="NCBI Taxonomy" id="1974817"/>
    <lineage>
        <taxon>Bacteria</taxon>
        <taxon>Candidatus Portnoyibacteriota</taxon>
    </lineage>
</organism>
<name>A0A2H0KTQ1_9BACT</name>
<protein>
    <submittedName>
        <fullName evidence="4">Cell filamentation protein Fic</fullName>
    </submittedName>
</protein>
<keyword evidence="2" id="KW-0547">Nucleotide-binding</keyword>
<evidence type="ECO:0000313" key="5">
    <source>
        <dbReference type="Proteomes" id="UP000229317"/>
    </source>
</evidence>
<gene>
    <name evidence="4" type="ORF">COV84_00995</name>
</gene>
<evidence type="ECO:0000259" key="3">
    <source>
        <dbReference type="PROSITE" id="PS51459"/>
    </source>
</evidence>
<dbReference type="PANTHER" id="PTHR13504:SF38">
    <property type="entry name" value="FIDO DOMAIN-CONTAINING PROTEIN"/>
    <property type="match status" value="1"/>
</dbReference>
<feature type="binding site" evidence="2">
    <location>
        <begin position="256"/>
        <end position="257"/>
    </location>
    <ligand>
        <name>ATP</name>
        <dbReference type="ChEBI" id="CHEBI:30616"/>
    </ligand>
</feature>
<dbReference type="InterPro" id="IPR036390">
    <property type="entry name" value="WH_DNA-bd_sf"/>
</dbReference>
<feature type="domain" description="Fido" evidence="3">
    <location>
        <begin position="122"/>
        <end position="293"/>
    </location>
</feature>
<dbReference type="Proteomes" id="UP000229317">
    <property type="component" value="Unassembled WGS sequence"/>
</dbReference>
<dbReference type="InterPro" id="IPR036388">
    <property type="entry name" value="WH-like_DNA-bd_sf"/>
</dbReference>
<dbReference type="SUPFAM" id="SSF46785">
    <property type="entry name" value="Winged helix' DNA-binding domain"/>
    <property type="match status" value="1"/>
</dbReference>